<protein>
    <recommendedName>
        <fullName evidence="1">DUF7708 domain-containing protein</fullName>
    </recommendedName>
</protein>
<proteinExistence type="predicted"/>
<keyword evidence="3" id="KW-1185">Reference proteome</keyword>
<name>A0AAD9ABK7_9PEZI</name>
<evidence type="ECO:0000313" key="2">
    <source>
        <dbReference type="EMBL" id="KAK1845106.1"/>
    </source>
</evidence>
<dbReference type="InterPro" id="IPR056125">
    <property type="entry name" value="DUF7708"/>
</dbReference>
<comment type="caution">
    <text evidence="2">The sequence shown here is derived from an EMBL/GenBank/DDBJ whole genome shotgun (WGS) entry which is preliminary data.</text>
</comment>
<dbReference type="PANTHER" id="PTHR40619:SF3">
    <property type="entry name" value="FUNGAL STAND N-TERMINAL GOODBYE DOMAIN-CONTAINING PROTEIN"/>
    <property type="match status" value="1"/>
</dbReference>
<dbReference type="AlphaFoldDB" id="A0AAD9ABK7"/>
<sequence>MTTHKPTDDANLSIEGQYTEQAVYGTLLHPKSQPVQEFLSRANGSLHPAFDASGFAIERGRLIISVQDFNHSSQGECQEFDEEIDAAVELLPPSKAKSFQEVEAVITKSKNIEMFLGVLPSSSEYVSLLCGALSVVFSAIDKHETLKENVCKAIDEIRMAMGNQEYAAQVYREDRQIHKLMASVCASIFDILGYILRFVGQTSLKKVIMPLLRPATYGDDLPDLLSQLQTRSQHLVERAQLLLHSSIRKSQEASSKMTALQLQEILKISYTLDKLHKFVASGFEDHEGILKSLINDQRSKPIEQLPVSFDVEKLLDDMDYQDSLVADDSSSVLRGYHLTRQEEIVVELLTGHIRLESFVKVKGSTALLLLGGDSCRDTPRSAISYFSANMVKSLTRIATQERSICILSYFCGQHTDDGEPFSSPVELITTFVLQLLSQSGHAIDPEVLIQSRIMDTLYEQKVASVCKLLVNLLDAASKDTLVFCLIDGVSFFESPKRRKEDMVIVVRLLLRHARKRQRKACGAKLKVLFAAPSGCDELHELFEEYEIFTIHDGLHNRDALR</sequence>
<dbReference type="Pfam" id="PF24809">
    <property type="entry name" value="DUF7708"/>
    <property type="match status" value="1"/>
</dbReference>
<evidence type="ECO:0000313" key="3">
    <source>
        <dbReference type="Proteomes" id="UP001243330"/>
    </source>
</evidence>
<gene>
    <name evidence="2" type="ORF">CCHR01_12276</name>
</gene>
<dbReference type="PANTHER" id="PTHR40619">
    <property type="entry name" value="FUNGAL STAND N-TERMINAL GOODBYE DOMAIN-CONTAINING PROTEIN"/>
    <property type="match status" value="1"/>
</dbReference>
<feature type="domain" description="DUF7708" evidence="1">
    <location>
        <begin position="119"/>
        <end position="242"/>
    </location>
</feature>
<accession>A0AAD9ABK7</accession>
<dbReference type="Proteomes" id="UP001243330">
    <property type="component" value="Unassembled WGS sequence"/>
</dbReference>
<dbReference type="EMBL" id="JAQOWY010000285">
    <property type="protein sequence ID" value="KAK1845106.1"/>
    <property type="molecule type" value="Genomic_DNA"/>
</dbReference>
<reference evidence="2" key="1">
    <citation type="submission" date="2023-01" db="EMBL/GenBank/DDBJ databases">
        <title>Colletotrichum chrysophilum M932 genome sequence.</title>
        <authorList>
            <person name="Baroncelli R."/>
        </authorList>
    </citation>
    <scope>NUCLEOTIDE SEQUENCE</scope>
    <source>
        <strain evidence="2">M932</strain>
    </source>
</reference>
<evidence type="ECO:0000259" key="1">
    <source>
        <dbReference type="Pfam" id="PF24809"/>
    </source>
</evidence>
<organism evidence="2 3">
    <name type="scientific">Colletotrichum chrysophilum</name>
    <dbReference type="NCBI Taxonomy" id="1836956"/>
    <lineage>
        <taxon>Eukaryota</taxon>
        <taxon>Fungi</taxon>
        <taxon>Dikarya</taxon>
        <taxon>Ascomycota</taxon>
        <taxon>Pezizomycotina</taxon>
        <taxon>Sordariomycetes</taxon>
        <taxon>Hypocreomycetidae</taxon>
        <taxon>Glomerellales</taxon>
        <taxon>Glomerellaceae</taxon>
        <taxon>Colletotrichum</taxon>
        <taxon>Colletotrichum gloeosporioides species complex</taxon>
    </lineage>
</organism>